<dbReference type="Gene3D" id="3.40.630.40">
    <property type="entry name" value="Zn-dependent exopeptidases"/>
    <property type="match status" value="1"/>
</dbReference>
<proteinExistence type="predicted"/>
<accession>A0AAT9FJX7</accession>
<dbReference type="InterPro" id="IPR050695">
    <property type="entry name" value="N-acetylmuramoyl_amidase_3"/>
</dbReference>
<dbReference type="CDD" id="cd02696">
    <property type="entry name" value="MurNAc-LAA"/>
    <property type="match status" value="1"/>
</dbReference>
<gene>
    <name evidence="6" type="ORF">NT6N_12800</name>
</gene>
<dbReference type="SMART" id="SM00646">
    <property type="entry name" value="Ami_3"/>
    <property type="match status" value="1"/>
</dbReference>
<dbReference type="AlphaFoldDB" id="A0AAT9FJX7"/>
<name>A0AAT9FJX7_9BACT</name>
<reference evidence="6" key="1">
    <citation type="submission" date="2024-07" db="EMBL/GenBank/DDBJ databases">
        <title>Complete genome sequence of Verrucomicrobiaceae bacterium NT6N.</title>
        <authorList>
            <person name="Huang C."/>
            <person name="Takami H."/>
            <person name="Hamasaki K."/>
        </authorList>
    </citation>
    <scope>NUCLEOTIDE SEQUENCE</scope>
    <source>
        <strain evidence="6">NT6N</strain>
    </source>
</reference>
<evidence type="ECO:0000256" key="2">
    <source>
        <dbReference type="ARBA" id="ARBA00011901"/>
    </source>
</evidence>
<sequence length="338" mass="37529">MAKKRSASLISALIVCILCCTAVCSYAQGFKWNPVKYKGVNYVSLRDVKTFYHFDKLTFGSSLTLENKKVKIRMRSGSQQCYMNGVLFIMSHPIVPYSGKYLISRTDLVKLIDPVMRPSYISSAKPFKTVVVDAGHGGHDSGSTGHFSYEKTYTLTVARLLRDELQRKGYNVVMTRDSDVFISLSNRVRIANKYKNAIFLSIHFNSGQSRANGIETFTVSPVGVPHLGRGVRERDFNLVPGNIMDSASIALATAVHSRTLLYLNNEAGNNFKISDRGIKRARFNVLTGIEIPAILLEGGFLSNRTEAAKVHSPVYQKTLAAAVARAVDVYRNSISRKQ</sequence>
<dbReference type="PANTHER" id="PTHR30404">
    <property type="entry name" value="N-ACETYLMURAMOYL-L-ALANINE AMIDASE"/>
    <property type="match status" value="1"/>
</dbReference>
<organism evidence="6">
    <name type="scientific">Oceaniferula spumae</name>
    <dbReference type="NCBI Taxonomy" id="2979115"/>
    <lineage>
        <taxon>Bacteria</taxon>
        <taxon>Pseudomonadati</taxon>
        <taxon>Verrucomicrobiota</taxon>
        <taxon>Verrucomicrobiia</taxon>
        <taxon>Verrucomicrobiales</taxon>
        <taxon>Verrucomicrobiaceae</taxon>
        <taxon>Oceaniferula</taxon>
    </lineage>
</organism>
<dbReference type="EC" id="3.5.1.28" evidence="2"/>
<evidence type="ECO:0000256" key="1">
    <source>
        <dbReference type="ARBA" id="ARBA00001561"/>
    </source>
</evidence>
<dbReference type="EMBL" id="AP026866">
    <property type="protein sequence ID" value="BDS06240.1"/>
    <property type="molecule type" value="Genomic_DNA"/>
</dbReference>
<keyword evidence="3" id="KW-0378">Hydrolase</keyword>
<dbReference type="GO" id="GO:0008745">
    <property type="term" value="F:N-acetylmuramoyl-L-alanine amidase activity"/>
    <property type="evidence" value="ECO:0007669"/>
    <property type="project" value="UniProtKB-EC"/>
</dbReference>
<dbReference type="InterPro" id="IPR002508">
    <property type="entry name" value="MurNAc-LAA_cat"/>
</dbReference>
<feature type="chain" id="PRO_5043512842" description="N-acetylmuramoyl-L-alanine amidase" evidence="4">
    <location>
        <begin position="28"/>
        <end position="338"/>
    </location>
</feature>
<evidence type="ECO:0000259" key="5">
    <source>
        <dbReference type="SMART" id="SM00646"/>
    </source>
</evidence>
<dbReference type="GO" id="GO:0030288">
    <property type="term" value="C:outer membrane-bounded periplasmic space"/>
    <property type="evidence" value="ECO:0007669"/>
    <property type="project" value="TreeGrafter"/>
</dbReference>
<dbReference type="PANTHER" id="PTHR30404:SF0">
    <property type="entry name" value="N-ACETYLMURAMOYL-L-ALANINE AMIDASE AMIC"/>
    <property type="match status" value="1"/>
</dbReference>
<dbReference type="Pfam" id="PF01520">
    <property type="entry name" value="Amidase_3"/>
    <property type="match status" value="1"/>
</dbReference>
<feature type="domain" description="MurNAc-LAA" evidence="5">
    <location>
        <begin position="188"/>
        <end position="328"/>
    </location>
</feature>
<keyword evidence="4" id="KW-0732">Signal</keyword>
<protein>
    <recommendedName>
        <fullName evidence="2">N-acetylmuramoyl-L-alanine amidase</fullName>
        <ecNumber evidence="2">3.5.1.28</ecNumber>
    </recommendedName>
</protein>
<feature type="signal peptide" evidence="4">
    <location>
        <begin position="1"/>
        <end position="27"/>
    </location>
</feature>
<evidence type="ECO:0000256" key="4">
    <source>
        <dbReference type="SAM" id="SignalP"/>
    </source>
</evidence>
<evidence type="ECO:0000256" key="3">
    <source>
        <dbReference type="ARBA" id="ARBA00022801"/>
    </source>
</evidence>
<dbReference type="GO" id="GO:0009253">
    <property type="term" value="P:peptidoglycan catabolic process"/>
    <property type="evidence" value="ECO:0007669"/>
    <property type="project" value="InterPro"/>
</dbReference>
<dbReference type="SUPFAM" id="SSF53187">
    <property type="entry name" value="Zn-dependent exopeptidases"/>
    <property type="match status" value="1"/>
</dbReference>
<evidence type="ECO:0000313" key="6">
    <source>
        <dbReference type="EMBL" id="BDS06240.1"/>
    </source>
</evidence>
<comment type="catalytic activity">
    <reaction evidence="1">
        <text>Hydrolyzes the link between N-acetylmuramoyl residues and L-amino acid residues in certain cell-wall glycopeptides.</text>
        <dbReference type="EC" id="3.5.1.28"/>
    </reaction>
</comment>
<dbReference type="KEGG" id="osu:NT6N_12800"/>